<dbReference type="InterPro" id="IPR011763">
    <property type="entry name" value="COA_CT_C"/>
</dbReference>
<dbReference type="InterPro" id="IPR034733">
    <property type="entry name" value="AcCoA_carboxyl_beta"/>
</dbReference>
<dbReference type="InterPro" id="IPR029045">
    <property type="entry name" value="ClpP/crotonase-like_dom_sf"/>
</dbReference>
<dbReference type="InterPro" id="IPR045190">
    <property type="entry name" value="MCCB/AccD1-like"/>
</dbReference>
<dbReference type="PROSITE" id="PS50980">
    <property type="entry name" value="COA_CT_NTER"/>
    <property type="match status" value="1"/>
</dbReference>
<gene>
    <name evidence="3" type="ORF">DFR27_1750</name>
</gene>
<dbReference type="GO" id="GO:0006552">
    <property type="term" value="P:L-leucine catabolic process"/>
    <property type="evidence" value="ECO:0007669"/>
    <property type="project" value="TreeGrafter"/>
</dbReference>
<sequence>MFKSKYDPLTAGSLSNREALLAAIDEIESVRQRILCGGEKSRARHEARGKLFVRDRIDALLDVGSPFLELGTFAAHGMYSHDIHSAGIVTGIGLVKGVACMVIANDATIKGGTYFPMTCKKQLRAQQVAMENHLPCVYLVDSGGANLPHQAEVFPDRDHFGRAFYMQAKMSAAGIPQLAVVMGSCTAGGAYVPAMADEAIIVREQGTIFLAGPPLVKAATGEDVSAEELGGGAMHTSISGTADQLADSDQHALSLARQSISRFNITKLDAAPEFNEPLYDAEEILGLIPADKRQSFDIRELIIRICDDSNFEEFKPSYGPTLCCGFVTIEGRNVGVVANNGILFSESAEKGAHFVQLCAQRKIPLLFLQNITGFMVGKKHEQQGIAKHGAKLVRAVACAEVPKITIIVGGSYGAGNYGMCGRAYDPRFLFMWPNARISVMGGDQAAGVMAQIQEEQLAQKGESWTAEQRDQFTQPIRDEYERQGHPLFASARGWDDGIIDPRDTRKVVAASLAISCQHPIPESRFGVFRM</sequence>
<organism evidence="3 4">
    <name type="scientific">Umboniibacter marinipuniceus</name>
    <dbReference type="NCBI Taxonomy" id="569599"/>
    <lineage>
        <taxon>Bacteria</taxon>
        <taxon>Pseudomonadati</taxon>
        <taxon>Pseudomonadota</taxon>
        <taxon>Gammaproteobacteria</taxon>
        <taxon>Cellvibrionales</taxon>
        <taxon>Cellvibrionaceae</taxon>
        <taxon>Umboniibacter</taxon>
    </lineage>
</organism>
<dbReference type="Proteomes" id="UP000267187">
    <property type="component" value="Unassembled WGS sequence"/>
</dbReference>
<dbReference type="PANTHER" id="PTHR22855:SF13">
    <property type="entry name" value="METHYLCROTONOYL-COA CARBOXYLASE BETA CHAIN, MITOCHONDRIAL"/>
    <property type="match status" value="1"/>
</dbReference>
<dbReference type="FunFam" id="3.90.226.10:FF:000046">
    <property type="entry name" value="Geranyl-CoA carboxylase beta subunit"/>
    <property type="match status" value="1"/>
</dbReference>
<dbReference type="AlphaFoldDB" id="A0A3M0A3A6"/>
<reference evidence="3 4" key="1">
    <citation type="submission" date="2018-10" db="EMBL/GenBank/DDBJ databases">
        <title>Genomic Encyclopedia of Type Strains, Phase IV (KMG-IV): sequencing the most valuable type-strain genomes for metagenomic binning, comparative biology and taxonomic classification.</title>
        <authorList>
            <person name="Goeker M."/>
        </authorList>
    </citation>
    <scope>NUCLEOTIDE SEQUENCE [LARGE SCALE GENOMIC DNA]</scope>
    <source>
        <strain evidence="3 4">DSM 25080</strain>
    </source>
</reference>
<evidence type="ECO:0000259" key="1">
    <source>
        <dbReference type="PROSITE" id="PS50980"/>
    </source>
</evidence>
<accession>A0A3M0A3A6</accession>
<name>A0A3M0A3A6_9GAMM</name>
<feature type="domain" description="CoA carboxyltransferase N-terminal" evidence="1">
    <location>
        <begin position="20"/>
        <end position="275"/>
    </location>
</feature>
<dbReference type="GO" id="GO:0004485">
    <property type="term" value="F:methylcrotonoyl-CoA carboxylase activity"/>
    <property type="evidence" value="ECO:0007669"/>
    <property type="project" value="TreeGrafter"/>
</dbReference>
<dbReference type="InterPro" id="IPR011762">
    <property type="entry name" value="COA_CT_N"/>
</dbReference>
<proteinExistence type="predicted"/>
<dbReference type="PANTHER" id="PTHR22855">
    <property type="entry name" value="ACETYL, PROPIONYL, PYRUVATE, AND GLUTACONYL CARBOXYLASE-RELATED"/>
    <property type="match status" value="1"/>
</dbReference>
<protein>
    <submittedName>
        <fullName evidence="3">3-methylcrotonyl-CoA carboxylase beta subunit</fullName>
    </submittedName>
</protein>
<dbReference type="EMBL" id="REFJ01000004">
    <property type="protein sequence ID" value="RMA79310.1"/>
    <property type="molecule type" value="Genomic_DNA"/>
</dbReference>
<dbReference type="OrthoDB" id="9803706at2"/>
<evidence type="ECO:0000259" key="2">
    <source>
        <dbReference type="PROSITE" id="PS50989"/>
    </source>
</evidence>
<feature type="domain" description="CoA carboxyltransferase C-terminal" evidence="2">
    <location>
        <begin position="273"/>
        <end position="514"/>
    </location>
</feature>
<dbReference type="Pfam" id="PF01039">
    <property type="entry name" value="Carboxyl_trans"/>
    <property type="match status" value="1"/>
</dbReference>
<keyword evidence="4" id="KW-1185">Reference proteome</keyword>
<dbReference type="RefSeq" id="WP_121877070.1">
    <property type="nucleotide sequence ID" value="NZ_REFJ01000004.1"/>
</dbReference>
<dbReference type="Gene3D" id="3.90.226.10">
    <property type="entry name" value="2-enoyl-CoA Hydratase, Chain A, domain 1"/>
    <property type="match status" value="2"/>
</dbReference>
<dbReference type="GO" id="GO:1905202">
    <property type="term" value="C:methylcrotonoyl-CoA carboxylase complex"/>
    <property type="evidence" value="ECO:0007669"/>
    <property type="project" value="TreeGrafter"/>
</dbReference>
<comment type="caution">
    <text evidence="3">The sequence shown here is derived from an EMBL/GenBank/DDBJ whole genome shotgun (WGS) entry which is preliminary data.</text>
</comment>
<evidence type="ECO:0000313" key="4">
    <source>
        <dbReference type="Proteomes" id="UP000267187"/>
    </source>
</evidence>
<dbReference type="SUPFAM" id="SSF52096">
    <property type="entry name" value="ClpP/crotonase"/>
    <property type="match status" value="2"/>
</dbReference>
<evidence type="ECO:0000313" key="3">
    <source>
        <dbReference type="EMBL" id="RMA79310.1"/>
    </source>
</evidence>
<dbReference type="FunFam" id="3.90.226.10:FF:000004">
    <property type="entry name" value="Methylcrotonoyl-CoA carboxylase beta chain"/>
    <property type="match status" value="1"/>
</dbReference>
<dbReference type="PROSITE" id="PS50989">
    <property type="entry name" value="COA_CT_CTER"/>
    <property type="match status" value="1"/>
</dbReference>